<protein>
    <submittedName>
        <fullName evidence="4">Synaptotagmin-4</fullName>
    </submittedName>
</protein>
<feature type="domain" description="C2" evidence="3">
    <location>
        <begin position="250"/>
        <end position="386"/>
    </location>
</feature>
<dbReference type="PROSITE" id="PS50004">
    <property type="entry name" value="C2"/>
    <property type="match status" value="2"/>
</dbReference>
<gene>
    <name evidence="4" type="primary">SYT4</name>
    <name evidence="4" type="ORF">Ciccas_007748</name>
</gene>
<keyword evidence="5" id="KW-1185">Reference proteome</keyword>
<evidence type="ECO:0000259" key="3">
    <source>
        <dbReference type="PROSITE" id="PS50004"/>
    </source>
</evidence>
<evidence type="ECO:0000256" key="1">
    <source>
        <dbReference type="SAM" id="MobiDB-lite"/>
    </source>
</evidence>
<dbReference type="Proteomes" id="UP001626550">
    <property type="component" value="Unassembled WGS sequence"/>
</dbReference>
<accession>A0ABD2Q4L0</accession>
<feature type="region of interest" description="Disordered" evidence="1">
    <location>
        <begin position="66"/>
        <end position="104"/>
    </location>
</feature>
<evidence type="ECO:0000256" key="2">
    <source>
        <dbReference type="SAM" id="Phobius"/>
    </source>
</evidence>
<keyword evidence="2" id="KW-0472">Membrane</keyword>
<feature type="compositionally biased region" description="Polar residues" evidence="1">
    <location>
        <begin position="91"/>
        <end position="104"/>
    </location>
</feature>
<dbReference type="PANTHER" id="PTHR10024">
    <property type="entry name" value="SYNAPTOTAGMIN"/>
    <property type="match status" value="1"/>
</dbReference>
<dbReference type="SMART" id="SM00239">
    <property type="entry name" value="C2"/>
    <property type="match status" value="2"/>
</dbReference>
<dbReference type="SUPFAM" id="SSF49562">
    <property type="entry name" value="C2 domain (Calcium/lipid-binding domain, CaLB)"/>
    <property type="match status" value="2"/>
</dbReference>
<keyword evidence="2" id="KW-0812">Transmembrane</keyword>
<sequence length="390" mass="43628">MRDVGSNAAIFVGVGVAAFIFMAIGLFATYRFKTRSQKKHQRIHEKMTISLKDQLLDTVTMSKELRQKRTRGQAISRSGSSSDSGTYAGSNLQNGSNEELASSGDSDVIGSTNLGLLEFTASFDNSRSTLKVTIVRCLDLLAKDGSNGTSDPYVKLQLLPDKKHRVKTNLVHKSLNPTFNETFSFPNFSQAQLKITSLHFVVLSYDKYSRDQVIGEFICPLDSLKLNRQKEANIVKEIMPRELKLDPVHGRGEVLLSLCHQKMANKLTAVVLKARNLAKMNVTGISADPFMRLCLYLGDELIGKKKSHVQRHTSNPIYNETFTFDLPQGEELSFMRLEVSVIDYDRVTKSETLGKVIVGLDSASEIARTHWTQVIKNPCKQLAEWHNLID</sequence>
<evidence type="ECO:0000313" key="5">
    <source>
        <dbReference type="Proteomes" id="UP001626550"/>
    </source>
</evidence>
<feature type="transmembrane region" description="Helical" evidence="2">
    <location>
        <begin position="6"/>
        <end position="30"/>
    </location>
</feature>
<reference evidence="4 5" key="1">
    <citation type="submission" date="2024-11" db="EMBL/GenBank/DDBJ databases">
        <title>Adaptive evolution of stress response genes in parasites aligns with host niche diversity.</title>
        <authorList>
            <person name="Hahn C."/>
            <person name="Resl P."/>
        </authorList>
    </citation>
    <scope>NUCLEOTIDE SEQUENCE [LARGE SCALE GENOMIC DNA]</scope>
    <source>
        <strain evidence="4">EGGRZ-B1_66</strain>
        <tissue evidence="4">Body</tissue>
    </source>
</reference>
<organism evidence="4 5">
    <name type="scientific">Cichlidogyrus casuarinus</name>
    <dbReference type="NCBI Taxonomy" id="1844966"/>
    <lineage>
        <taxon>Eukaryota</taxon>
        <taxon>Metazoa</taxon>
        <taxon>Spiralia</taxon>
        <taxon>Lophotrochozoa</taxon>
        <taxon>Platyhelminthes</taxon>
        <taxon>Monogenea</taxon>
        <taxon>Monopisthocotylea</taxon>
        <taxon>Dactylogyridea</taxon>
        <taxon>Ancyrocephalidae</taxon>
        <taxon>Cichlidogyrus</taxon>
    </lineage>
</organism>
<keyword evidence="2" id="KW-1133">Transmembrane helix</keyword>
<dbReference type="InterPro" id="IPR035892">
    <property type="entry name" value="C2_domain_sf"/>
</dbReference>
<feature type="compositionally biased region" description="Low complexity" evidence="1">
    <location>
        <begin position="76"/>
        <end position="90"/>
    </location>
</feature>
<evidence type="ECO:0000313" key="4">
    <source>
        <dbReference type="EMBL" id="KAL3313646.1"/>
    </source>
</evidence>
<dbReference type="InterPro" id="IPR000008">
    <property type="entry name" value="C2_dom"/>
</dbReference>
<name>A0ABD2Q4L0_9PLAT</name>
<dbReference type="EMBL" id="JBJKFK010001237">
    <property type="protein sequence ID" value="KAL3313646.1"/>
    <property type="molecule type" value="Genomic_DNA"/>
</dbReference>
<dbReference type="PANTHER" id="PTHR10024:SF369">
    <property type="entry name" value="FI18813P1"/>
    <property type="match status" value="1"/>
</dbReference>
<dbReference type="AlphaFoldDB" id="A0ABD2Q4L0"/>
<feature type="domain" description="C2" evidence="3">
    <location>
        <begin position="113"/>
        <end position="234"/>
    </location>
</feature>
<dbReference type="Gene3D" id="2.60.40.150">
    <property type="entry name" value="C2 domain"/>
    <property type="match status" value="2"/>
</dbReference>
<comment type="caution">
    <text evidence="4">The sequence shown here is derived from an EMBL/GenBank/DDBJ whole genome shotgun (WGS) entry which is preliminary data.</text>
</comment>
<dbReference type="PRINTS" id="PR00360">
    <property type="entry name" value="C2DOMAIN"/>
</dbReference>
<dbReference type="Pfam" id="PF00168">
    <property type="entry name" value="C2"/>
    <property type="match status" value="2"/>
</dbReference>
<proteinExistence type="predicted"/>